<feature type="compositionally biased region" description="Polar residues" evidence="1">
    <location>
        <begin position="1"/>
        <end position="17"/>
    </location>
</feature>
<name>A0A0C3F357_PILCF</name>
<reference evidence="3" key="2">
    <citation type="submission" date="2015-01" db="EMBL/GenBank/DDBJ databases">
        <title>Evolutionary Origins and Diversification of the Mycorrhizal Mutualists.</title>
        <authorList>
            <consortium name="DOE Joint Genome Institute"/>
            <consortium name="Mycorrhizal Genomics Consortium"/>
            <person name="Kohler A."/>
            <person name="Kuo A."/>
            <person name="Nagy L.G."/>
            <person name="Floudas D."/>
            <person name="Copeland A."/>
            <person name="Barry K.W."/>
            <person name="Cichocki N."/>
            <person name="Veneault-Fourrey C."/>
            <person name="LaButti K."/>
            <person name="Lindquist E.A."/>
            <person name="Lipzen A."/>
            <person name="Lundell T."/>
            <person name="Morin E."/>
            <person name="Murat C."/>
            <person name="Riley R."/>
            <person name="Ohm R."/>
            <person name="Sun H."/>
            <person name="Tunlid A."/>
            <person name="Henrissat B."/>
            <person name="Grigoriev I.V."/>
            <person name="Hibbett D.S."/>
            <person name="Martin F."/>
        </authorList>
    </citation>
    <scope>NUCLEOTIDE SEQUENCE [LARGE SCALE GENOMIC DNA]</scope>
    <source>
        <strain evidence="3">F 1598</strain>
    </source>
</reference>
<proteinExistence type="predicted"/>
<keyword evidence="3" id="KW-1185">Reference proteome</keyword>
<evidence type="ECO:0000313" key="2">
    <source>
        <dbReference type="EMBL" id="KIM74499.1"/>
    </source>
</evidence>
<dbReference type="AlphaFoldDB" id="A0A0C3F357"/>
<feature type="region of interest" description="Disordered" evidence="1">
    <location>
        <begin position="127"/>
        <end position="158"/>
    </location>
</feature>
<organism evidence="2 3">
    <name type="scientific">Piloderma croceum (strain F 1598)</name>
    <dbReference type="NCBI Taxonomy" id="765440"/>
    <lineage>
        <taxon>Eukaryota</taxon>
        <taxon>Fungi</taxon>
        <taxon>Dikarya</taxon>
        <taxon>Basidiomycota</taxon>
        <taxon>Agaricomycotina</taxon>
        <taxon>Agaricomycetes</taxon>
        <taxon>Agaricomycetidae</taxon>
        <taxon>Atheliales</taxon>
        <taxon>Atheliaceae</taxon>
        <taxon>Piloderma</taxon>
    </lineage>
</organism>
<dbReference type="HOGENOM" id="CLU_1670058_0_0_1"/>
<gene>
    <name evidence="2" type="ORF">PILCRDRAFT_92564</name>
</gene>
<evidence type="ECO:0000313" key="3">
    <source>
        <dbReference type="Proteomes" id="UP000054166"/>
    </source>
</evidence>
<dbReference type="Proteomes" id="UP000054166">
    <property type="component" value="Unassembled WGS sequence"/>
</dbReference>
<evidence type="ECO:0000256" key="1">
    <source>
        <dbReference type="SAM" id="MobiDB-lite"/>
    </source>
</evidence>
<sequence>MASNASTTDKHTNNVLSAKQRPWKPIPMSPRLFNALPSAIPQALEVATRPCTQCKRLIPSTEKLKTCEKCRRKDREKSARKAARRKGASDVSVKRASVLVYMDDSEEEDGVAGEGWDQMSKRIKMEFGDAKRKGKVPVVKNTESKPPQPHIPINDGPF</sequence>
<accession>A0A0C3F357</accession>
<feature type="region of interest" description="Disordered" evidence="1">
    <location>
        <begin position="1"/>
        <end position="24"/>
    </location>
</feature>
<reference evidence="2 3" key="1">
    <citation type="submission" date="2014-04" db="EMBL/GenBank/DDBJ databases">
        <authorList>
            <consortium name="DOE Joint Genome Institute"/>
            <person name="Kuo A."/>
            <person name="Tarkka M."/>
            <person name="Buscot F."/>
            <person name="Kohler A."/>
            <person name="Nagy L.G."/>
            <person name="Floudas D."/>
            <person name="Copeland A."/>
            <person name="Barry K.W."/>
            <person name="Cichocki N."/>
            <person name="Veneault-Fourrey C."/>
            <person name="LaButti K."/>
            <person name="Lindquist E.A."/>
            <person name="Lipzen A."/>
            <person name="Lundell T."/>
            <person name="Morin E."/>
            <person name="Murat C."/>
            <person name="Sun H."/>
            <person name="Tunlid A."/>
            <person name="Henrissat B."/>
            <person name="Grigoriev I.V."/>
            <person name="Hibbett D.S."/>
            <person name="Martin F."/>
            <person name="Nordberg H.P."/>
            <person name="Cantor M.N."/>
            <person name="Hua S.X."/>
        </authorList>
    </citation>
    <scope>NUCLEOTIDE SEQUENCE [LARGE SCALE GENOMIC DNA]</scope>
    <source>
        <strain evidence="2 3">F 1598</strain>
    </source>
</reference>
<dbReference type="InParanoid" id="A0A0C3F357"/>
<dbReference type="EMBL" id="KN833060">
    <property type="protein sequence ID" value="KIM74499.1"/>
    <property type="molecule type" value="Genomic_DNA"/>
</dbReference>
<protein>
    <submittedName>
        <fullName evidence="2">Uncharacterized protein</fullName>
    </submittedName>
</protein>